<keyword evidence="1" id="KW-0812">Transmembrane</keyword>
<feature type="transmembrane region" description="Helical" evidence="1">
    <location>
        <begin position="21"/>
        <end position="39"/>
    </location>
</feature>
<dbReference type="AlphaFoldDB" id="A0A0F8YHG1"/>
<organism evidence="2">
    <name type="scientific">marine sediment metagenome</name>
    <dbReference type="NCBI Taxonomy" id="412755"/>
    <lineage>
        <taxon>unclassified sequences</taxon>
        <taxon>metagenomes</taxon>
        <taxon>ecological metagenomes</taxon>
    </lineage>
</organism>
<comment type="caution">
    <text evidence="2">The sequence shown here is derived from an EMBL/GenBank/DDBJ whole genome shotgun (WGS) entry which is preliminary data.</text>
</comment>
<gene>
    <name evidence="2" type="ORF">LCGC14_3155040</name>
</gene>
<dbReference type="EMBL" id="LAZR01069572">
    <property type="protein sequence ID" value="KKK47451.1"/>
    <property type="molecule type" value="Genomic_DNA"/>
</dbReference>
<name>A0A0F8YHG1_9ZZZZ</name>
<evidence type="ECO:0000313" key="2">
    <source>
        <dbReference type="EMBL" id="KKK47451.1"/>
    </source>
</evidence>
<accession>A0A0F8YHG1</accession>
<proteinExistence type="predicted"/>
<reference evidence="2" key="1">
    <citation type="journal article" date="2015" name="Nature">
        <title>Complex archaea that bridge the gap between prokaryotes and eukaryotes.</title>
        <authorList>
            <person name="Spang A."/>
            <person name="Saw J.H."/>
            <person name="Jorgensen S.L."/>
            <person name="Zaremba-Niedzwiedzka K."/>
            <person name="Martijn J."/>
            <person name="Lind A.E."/>
            <person name="van Eijk R."/>
            <person name="Schleper C."/>
            <person name="Guy L."/>
            <person name="Ettema T.J."/>
        </authorList>
    </citation>
    <scope>NUCLEOTIDE SEQUENCE</scope>
</reference>
<feature type="non-terminal residue" evidence="2">
    <location>
        <position position="112"/>
    </location>
</feature>
<keyword evidence="1" id="KW-0472">Membrane</keyword>
<evidence type="ECO:0000256" key="1">
    <source>
        <dbReference type="SAM" id="Phobius"/>
    </source>
</evidence>
<protein>
    <submittedName>
        <fullName evidence="2">Uncharacterized protein</fullName>
    </submittedName>
</protein>
<keyword evidence="1" id="KW-1133">Transmembrane helix</keyword>
<feature type="transmembrane region" description="Helical" evidence="1">
    <location>
        <begin position="51"/>
        <end position="71"/>
    </location>
</feature>
<sequence length="112" mass="12545">MSRVSEDTKYKEAMRELRAERFAIRTTAWASLGGSLFFLKEIQDKLPIILWYKIMLGIGALFMIIAVMLTIQTASNSATLSCSALETDKLSKKDKAKEKSLNKCLLAAKILL</sequence>